<protein>
    <recommendedName>
        <fullName evidence="5">Gram-positive cocci surface proteins LPxTG domain-containing protein</fullName>
    </recommendedName>
</protein>
<reference evidence="3 4" key="1">
    <citation type="submission" date="2017-05" db="EMBL/GenBank/DDBJ databases">
        <title>Vagococcus spp. assemblies.</title>
        <authorList>
            <person name="Gulvik C.A."/>
        </authorList>
    </citation>
    <scope>NUCLEOTIDE SEQUENCE [LARGE SCALE GENOMIC DNA]</scope>
    <source>
        <strain evidence="3 4">CCUG 41755</strain>
    </source>
</reference>
<evidence type="ECO:0000256" key="2">
    <source>
        <dbReference type="SAM" id="SignalP"/>
    </source>
</evidence>
<dbReference type="AlphaFoldDB" id="A0A430A8G1"/>
<proteinExistence type="predicted"/>
<accession>A0A430A8G1</accession>
<evidence type="ECO:0000313" key="4">
    <source>
        <dbReference type="Proteomes" id="UP000287101"/>
    </source>
</evidence>
<feature type="signal peptide" evidence="2">
    <location>
        <begin position="1"/>
        <end position="20"/>
    </location>
</feature>
<keyword evidence="1" id="KW-0472">Membrane</keyword>
<comment type="caution">
    <text evidence="3">The sequence shown here is derived from an EMBL/GenBank/DDBJ whole genome shotgun (WGS) entry which is preliminary data.</text>
</comment>
<sequence>MKKIAVGLSVLFLMSLSPLKVVGSAMTSVNQVEINLGKWEPSEEHPPSFPKPPAGESVIETTEVKKTEQKKLPQTDEKVEFGYVLVGCIVIVVASIAVYYKKVKHKKLT</sequence>
<keyword evidence="4" id="KW-1185">Reference proteome</keyword>
<dbReference type="Proteomes" id="UP000287101">
    <property type="component" value="Unassembled WGS sequence"/>
</dbReference>
<gene>
    <name evidence="3" type="ORF">CBF31_06750</name>
</gene>
<dbReference type="RefSeq" id="WP_126831615.1">
    <property type="nucleotide sequence ID" value="NZ_CBCRYB010000001.1"/>
</dbReference>
<dbReference type="EMBL" id="NGJY01000002">
    <property type="protein sequence ID" value="RSU03405.1"/>
    <property type="molecule type" value="Genomic_DNA"/>
</dbReference>
<dbReference type="NCBIfam" id="TIGR01167">
    <property type="entry name" value="LPXTG_anchor"/>
    <property type="match status" value="1"/>
</dbReference>
<evidence type="ECO:0000256" key="1">
    <source>
        <dbReference type="SAM" id="Phobius"/>
    </source>
</evidence>
<feature type="chain" id="PRO_5038490405" description="Gram-positive cocci surface proteins LPxTG domain-containing protein" evidence="2">
    <location>
        <begin position="21"/>
        <end position="109"/>
    </location>
</feature>
<evidence type="ECO:0000313" key="3">
    <source>
        <dbReference type="EMBL" id="RSU03405.1"/>
    </source>
</evidence>
<feature type="transmembrane region" description="Helical" evidence="1">
    <location>
        <begin position="81"/>
        <end position="100"/>
    </location>
</feature>
<organism evidence="3 4">
    <name type="scientific">Vagococcus fessus</name>
    <dbReference type="NCBI Taxonomy" id="120370"/>
    <lineage>
        <taxon>Bacteria</taxon>
        <taxon>Bacillati</taxon>
        <taxon>Bacillota</taxon>
        <taxon>Bacilli</taxon>
        <taxon>Lactobacillales</taxon>
        <taxon>Enterococcaceae</taxon>
        <taxon>Vagococcus</taxon>
    </lineage>
</organism>
<keyword evidence="1" id="KW-1133">Transmembrane helix</keyword>
<keyword evidence="1" id="KW-0812">Transmembrane</keyword>
<evidence type="ECO:0008006" key="5">
    <source>
        <dbReference type="Google" id="ProtNLM"/>
    </source>
</evidence>
<name>A0A430A8G1_9ENTE</name>
<keyword evidence="2" id="KW-0732">Signal</keyword>